<dbReference type="InterPro" id="IPR001296">
    <property type="entry name" value="Glyco_trans_1"/>
</dbReference>
<dbReference type="NCBIfam" id="NF001899">
    <property type="entry name" value="PRK00654.1-2"/>
    <property type="match status" value="1"/>
</dbReference>
<name>A0A9D1DR17_9FIRM</name>
<feature type="domain" description="Starch synthase catalytic" evidence="9">
    <location>
        <begin position="3"/>
        <end position="239"/>
    </location>
</feature>
<dbReference type="GO" id="GO:0009011">
    <property type="term" value="F:alpha-1,4-glucan glucosyltransferase (ADP-glucose donor) activity"/>
    <property type="evidence" value="ECO:0007669"/>
    <property type="project" value="UniProtKB-UniRule"/>
</dbReference>
<evidence type="ECO:0000256" key="5">
    <source>
        <dbReference type="ARBA" id="ARBA00022679"/>
    </source>
</evidence>
<evidence type="ECO:0000256" key="2">
    <source>
        <dbReference type="ARBA" id="ARBA00002764"/>
    </source>
</evidence>
<gene>
    <name evidence="7 10" type="primary">glgA</name>
    <name evidence="10" type="ORF">IAA54_07470</name>
</gene>
<dbReference type="PANTHER" id="PTHR45825">
    <property type="entry name" value="GRANULE-BOUND STARCH SYNTHASE 1, CHLOROPLASTIC/AMYLOPLASTIC"/>
    <property type="match status" value="1"/>
</dbReference>
<keyword evidence="4 7" id="KW-0328">Glycosyltransferase</keyword>
<dbReference type="Pfam" id="PF08323">
    <property type="entry name" value="Glyco_transf_5"/>
    <property type="match status" value="1"/>
</dbReference>
<protein>
    <recommendedName>
        <fullName evidence="7">Glycogen synthase</fullName>
        <ecNumber evidence="7">2.4.1.21</ecNumber>
    </recommendedName>
    <alternativeName>
        <fullName evidence="7">Starch [bacterial glycogen] synthase</fullName>
    </alternativeName>
</protein>
<dbReference type="AlphaFoldDB" id="A0A9D1DR17"/>
<evidence type="ECO:0000256" key="4">
    <source>
        <dbReference type="ARBA" id="ARBA00022676"/>
    </source>
</evidence>
<dbReference type="Pfam" id="PF00534">
    <property type="entry name" value="Glycos_transf_1"/>
    <property type="match status" value="1"/>
</dbReference>
<feature type="binding site" evidence="7">
    <location>
        <position position="16"/>
    </location>
    <ligand>
        <name>ADP-alpha-D-glucose</name>
        <dbReference type="ChEBI" id="CHEBI:57498"/>
    </ligand>
</feature>
<evidence type="ECO:0000259" key="9">
    <source>
        <dbReference type="Pfam" id="PF08323"/>
    </source>
</evidence>
<feature type="domain" description="Glycosyl transferase family 1" evidence="8">
    <location>
        <begin position="297"/>
        <end position="437"/>
    </location>
</feature>
<dbReference type="Gene3D" id="3.40.50.2000">
    <property type="entry name" value="Glycogen Phosphorylase B"/>
    <property type="match status" value="2"/>
</dbReference>
<comment type="catalytic activity">
    <reaction evidence="1 7">
        <text>[(1-&gt;4)-alpha-D-glucosyl](n) + ADP-alpha-D-glucose = [(1-&gt;4)-alpha-D-glucosyl](n+1) + ADP + H(+)</text>
        <dbReference type="Rhea" id="RHEA:18189"/>
        <dbReference type="Rhea" id="RHEA-COMP:9584"/>
        <dbReference type="Rhea" id="RHEA-COMP:9587"/>
        <dbReference type="ChEBI" id="CHEBI:15378"/>
        <dbReference type="ChEBI" id="CHEBI:15444"/>
        <dbReference type="ChEBI" id="CHEBI:57498"/>
        <dbReference type="ChEBI" id="CHEBI:456216"/>
        <dbReference type="EC" id="2.4.1.21"/>
    </reaction>
</comment>
<dbReference type="EMBL" id="DVHF01000083">
    <property type="protein sequence ID" value="HIR57494.1"/>
    <property type="molecule type" value="Genomic_DNA"/>
</dbReference>
<dbReference type="GO" id="GO:0005978">
    <property type="term" value="P:glycogen biosynthetic process"/>
    <property type="evidence" value="ECO:0007669"/>
    <property type="project" value="UniProtKB-UniRule"/>
</dbReference>
<evidence type="ECO:0000256" key="7">
    <source>
        <dbReference type="HAMAP-Rule" id="MF_00484"/>
    </source>
</evidence>
<dbReference type="NCBIfam" id="NF001898">
    <property type="entry name" value="PRK00654.1-1"/>
    <property type="match status" value="1"/>
</dbReference>
<accession>A0A9D1DR17</accession>
<dbReference type="SUPFAM" id="SSF53756">
    <property type="entry name" value="UDP-Glycosyltransferase/glycogen phosphorylase"/>
    <property type="match status" value="1"/>
</dbReference>
<evidence type="ECO:0000256" key="6">
    <source>
        <dbReference type="ARBA" id="ARBA00023056"/>
    </source>
</evidence>
<comment type="caution">
    <text evidence="10">The sequence shown here is derived from an EMBL/GenBank/DDBJ whole genome shotgun (WGS) entry which is preliminary data.</text>
</comment>
<evidence type="ECO:0000256" key="1">
    <source>
        <dbReference type="ARBA" id="ARBA00001478"/>
    </source>
</evidence>
<evidence type="ECO:0000256" key="3">
    <source>
        <dbReference type="ARBA" id="ARBA00010281"/>
    </source>
</evidence>
<dbReference type="HAMAP" id="MF_00484">
    <property type="entry name" value="Glycogen_synth"/>
    <property type="match status" value="1"/>
</dbReference>
<sequence>MKNILFVASECVPFIKTGGLADVVGALPKSLDRTEFDVRVILPDYTCIPEKYRSQFHYITNFYMDLGSLGNIYVGILSFELDGVTYYFIDNEHYFSGDKPYGDMRFDIEKFCFFSKAALSILPVIGFHPDIIHCHDWQAGLVPVYLHTLFKPNPFYHGIRTIITIHNLRFQGIWDIKTIQSITGLPLDIFTPDRLEFQKDANMLKGGMVYADRITTVSGTYAGEIQMPYYGEGLDGLLRARHDSLSGILNGIDYDIYNPQTDPKIEKNYSVKDFRKGKAANKTKLQEELGLPVNPDVMMISMITRLTDQKGLDLVAWVMERMLDTEIQFVVLGTGDANYENMFRHYEWTRKDKVSASIYFNDERAHKIYASSDAVLMPSSFEPCGLTQLIALRYGSVPIVRETGGLRDTVEPYNRFAGTGTGFSFTNYNADEMLNIIFYAEQVYYDNRKEWDKMVERGMKADFSWKNSAKEYEALYRSLIG</sequence>
<proteinExistence type="inferred from homology"/>
<dbReference type="Proteomes" id="UP000886785">
    <property type="component" value="Unassembled WGS sequence"/>
</dbReference>
<reference evidence="10" key="2">
    <citation type="journal article" date="2021" name="PeerJ">
        <title>Extensive microbial diversity within the chicken gut microbiome revealed by metagenomics and culture.</title>
        <authorList>
            <person name="Gilroy R."/>
            <person name="Ravi A."/>
            <person name="Getino M."/>
            <person name="Pursley I."/>
            <person name="Horton D.L."/>
            <person name="Alikhan N.F."/>
            <person name="Baker D."/>
            <person name="Gharbi K."/>
            <person name="Hall N."/>
            <person name="Watson M."/>
            <person name="Adriaenssens E.M."/>
            <person name="Foster-Nyarko E."/>
            <person name="Jarju S."/>
            <person name="Secka A."/>
            <person name="Antonio M."/>
            <person name="Oren A."/>
            <person name="Chaudhuri R.R."/>
            <person name="La Ragione R."/>
            <person name="Hildebrand F."/>
            <person name="Pallen M.J."/>
        </authorList>
    </citation>
    <scope>NUCLEOTIDE SEQUENCE</scope>
    <source>
        <strain evidence="10">ChiSjej1B19-7085</strain>
    </source>
</reference>
<organism evidence="10 11">
    <name type="scientific">Candidatus Gallacutalibacter pullicola</name>
    <dbReference type="NCBI Taxonomy" id="2840830"/>
    <lineage>
        <taxon>Bacteria</taxon>
        <taxon>Bacillati</taxon>
        <taxon>Bacillota</taxon>
        <taxon>Clostridia</taxon>
        <taxon>Eubacteriales</taxon>
        <taxon>Candidatus Gallacutalibacter</taxon>
    </lineage>
</organism>
<comment type="function">
    <text evidence="2 7">Synthesizes alpha-1,4-glucan chains using ADP-glucose.</text>
</comment>
<dbReference type="CDD" id="cd03791">
    <property type="entry name" value="GT5_Glycogen_synthase_DULL1-like"/>
    <property type="match status" value="1"/>
</dbReference>
<dbReference type="InterPro" id="IPR013534">
    <property type="entry name" value="Starch_synth_cat_dom"/>
</dbReference>
<dbReference type="PANTHER" id="PTHR45825:SF11">
    <property type="entry name" value="ALPHA AMYLASE DOMAIN-CONTAINING PROTEIN"/>
    <property type="match status" value="1"/>
</dbReference>
<dbReference type="GO" id="GO:0004373">
    <property type="term" value="F:alpha-1,4-glucan glucosyltransferase (UDP-glucose donor) activity"/>
    <property type="evidence" value="ECO:0007669"/>
    <property type="project" value="InterPro"/>
</dbReference>
<dbReference type="NCBIfam" id="TIGR02095">
    <property type="entry name" value="glgA"/>
    <property type="match status" value="1"/>
</dbReference>
<comment type="pathway">
    <text evidence="7">Glycan biosynthesis; glycogen biosynthesis.</text>
</comment>
<comment type="similarity">
    <text evidence="3 7">Belongs to the glycosyltransferase 1 family. Bacterial/plant glycogen synthase subfamily.</text>
</comment>
<dbReference type="EC" id="2.4.1.21" evidence="7"/>
<keyword evidence="5 7" id="KW-0808">Transferase</keyword>
<evidence type="ECO:0000313" key="11">
    <source>
        <dbReference type="Proteomes" id="UP000886785"/>
    </source>
</evidence>
<keyword evidence="6 7" id="KW-0320">Glycogen biosynthesis</keyword>
<evidence type="ECO:0000313" key="10">
    <source>
        <dbReference type="EMBL" id="HIR57494.1"/>
    </source>
</evidence>
<reference evidence="10" key="1">
    <citation type="submission" date="2020-10" db="EMBL/GenBank/DDBJ databases">
        <authorList>
            <person name="Gilroy R."/>
        </authorList>
    </citation>
    <scope>NUCLEOTIDE SEQUENCE</scope>
    <source>
        <strain evidence="10">ChiSjej1B19-7085</strain>
    </source>
</reference>
<dbReference type="InterPro" id="IPR011835">
    <property type="entry name" value="GS/SS"/>
</dbReference>
<evidence type="ECO:0000259" key="8">
    <source>
        <dbReference type="Pfam" id="PF00534"/>
    </source>
</evidence>